<gene>
    <name evidence="1" type="ORF">MVI01_58420</name>
    <name evidence="2" type="ORF">SAMN04488504_114132</name>
</gene>
<accession>A0A511HKF5</accession>
<name>A0A511HKF5_9BACT</name>
<evidence type="ECO:0000313" key="4">
    <source>
        <dbReference type="Proteomes" id="UP000321224"/>
    </source>
</evidence>
<evidence type="ECO:0000313" key="3">
    <source>
        <dbReference type="Proteomes" id="UP000198717"/>
    </source>
</evidence>
<dbReference type="Proteomes" id="UP000198717">
    <property type="component" value="Unassembled WGS sequence"/>
</dbReference>
<protein>
    <submittedName>
        <fullName evidence="1">Uncharacterized protein</fullName>
    </submittedName>
</protein>
<keyword evidence="3" id="KW-1185">Reference proteome</keyword>
<reference evidence="1 4" key="2">
    <citation type="submission" date="2019-07" db="EMBL/GenBank/DDBJ databases">
        <title>Whole genome shotgun sequence of Myxococcus virescens NBRC 100334.</title>
        <authorList>
            <person name="Hosoyama A."/>
            <person name="Uohara A."/>
            <person name="Ohji S."/>
            <person name="Ichikawa N."/>
        </authorList>
    </citation>
    <scope>NUCLEOTIDE SEQUENCE [LARGE SCALE GENOMIC DNA]</scope>
    <source>
        <strain evidence="1 4">NBRC 100334</strain>
    </source>
</reference>
<dbReference type="Proteomes" id="UP000321224">
    <property type="component" value="Unassembled WGS sequence"/>
</dbReference>
<organism evidence="1 4">
    <name type="scientific">Myxococcus virescens</name>
    <dbReference type="NCBI Taxonomy" id="83456"/>
    <lineage>
        <taxon>Bacteria</taxon>
        <taxon>Pseudomonadati</taxon>
        <taxon>Myxococcota</taxon>
        <taxon>Myxococcia</taxon>
        <taxon>Myxococcales</taxon>
        <taxon>Cystobacterineae</taxon>
        <taxon>Myxococcaceae</taxon>
        <taxon>Myxococcus</taxon>
    </lineage>
</organism>
<comment type="caution">
    <text evidence="1">The sequence shown here is derived from an EMBL/GenBank/DDBJ whole genome shotgun (WGS) entry which is preliminary data.</text>
</comment>
<dbReference type="AlphaFoldDB" id="A0A511HKF5"/>
<dbReference type="EMBL" id="FNAJ01000014">
    <property type="protein sequence ID" value="SDE90503.1"/>
    <property type="molecule type" value="Genomic_DNA"/>
</dbReference>
<dbReference type="EMBL" id="BJVY01000042">
    <property type="protein sequence ID" value="GEL74058.1"/>
    <property type="molecule type" value="Genomic_DNA"/>
</dbReference>
<sequence length="1050" mass="113586">MPPVFARRSDSNKIDVTHRQTLGELLDTNGLTGRLNDVALYNWGTLVPAEINRALIELVGCARPETDPLASLLDPALGPKPFIHKPVPWKPAAPLALDTAHTVQVRRRFPAPAVSIRKLTRWFLPPSGTCEAEYVLEGVASSADKVDFEVHAHGYHSLSPQGGQVACDTDATEGGSTHLFRRRKCYEVADRRPPAVAQKLPDWKGESEATQGVLKREGTGTFIHHGCAPYDVLVRYYKDDRDNAAKILLTPFAPRWKPVKGADPELDEDTLSVSWELQGDHGKLKRGQVVVWDKDDNVVFFAPLDEQQLRTRKRYEFLKDARKTWDKAAIRRDQLPYRVQLQAHSDEDEPLGLALAVMPTQVRAFDYAQVQFIAFNVKPGTKARVPGPGIDYLGDADPDVDIQTRCDVMKDAIRLAAADGHIRPEENVLKLFMAPEFYFRGKDGGYPVEKLWDVTRQLRQETDKPEYADWLFVFGSAIGYLPHEELDAVTGAPTGTPLTHGGEGQVHAVLLEANTSGVDDVLKVALSRPPETTWKVRGIGQNHALKAVATTLTPGEYQLTVDGKSGLVPGPIALSEPVAWIDTVDQTGPCTEVVVNSRVCSRIFIPSSGAAPAAPWKLRTGSEEDDIKGCVPLGAGRYCLTLANKKVGFASGSAELVEPRSTEVFNVVMVQKGWPAPLLSQGLKGAAVYKEYVSAIDFVGPNSHNANAWFDPTGLGRRIEIHGGTDRLALPTEGSTDVPAASPNRVGLGATWLNRPNRVGSEINLSGDGGGSVVTVDGVTLGLEVCLDHAMNRLDLFYHGGNSPVPPFGPQPPGAVAGDPRVQVQLIPSFGMSIGRGKLCTWIGGPRPGLVFNVDGQRCASVARVTDGAYACDDHPAMHATVPGLCTQDKELRWCVGCNKTRSAPGDCPTHGPTEARHLCGYAWQRWQCGVVGCTNTMPCIAHPYPPAPPPLGFNWCLKCSKEFPVGLPCSTCGGPPAPCPESYRVGTTCSKHTPALPQRCNAPLVSMGQSIATVGGPTQVNSSHDPAFFDEGGHVLVYSAQVLPRPDVF</sequence>
<evidence type="ECO:0000313" key="1">
    <source>
        <dbReference type="EMBL" id="GEL74058.1"/>
    </source>
</evidence>
<dbReference type="RefSeq" id="WP_090493498.1">
    <property type="nucleotide sequence ID" value="NZ_BJVY01000042.1"/>
</dbReference>
<proteinExistence type="predicted"/>
<evidence type="ECO:0000313" key="2">
    <source>
        <dbReference type="EMBL" id="SDE90503.1"/>
    </source>
</evidence>
<reference evidence="2 3" key="1">
    <citation type="submission" date="2016-10" db="EMBL/GenBank/DDBJ databases">
        <authorList>
            <person name="Varghese N."/>
            <person name="Submissions S."/>
        </authorList>
    </citation>
    <scope>NUCLEOTIDE SEQUENCE [LARGE SCALE GENOMIC DNA]</scope>
    <source>
        <strain evidence="2 3">DSM 2260</strain>
    </source>
</reference>